<reference evidence="1 2" key="1">
    <citation type="journal article" date="2023" name="bioRxiv">
        <title>Conserved and derived expression patterns and positive selection on dental genes reveal complex evolutionary context of ever-growing rodent molars.</title>
        <authorList>
            <person name="Calamari Z.T."/>
            <person name="Song A."/>
            <person name="Cohen E."/>
            <person name="Akter M."/>
            <person name="Roy R.D."/>
            <person name="Hallikas O."/>
            <person name="Christensen M.M."/>
            <person name="Li P."/>
            <person name="Marangoni P."/>
            <person name="Jernvall J."/>
            <person name="Klein O.D."/>
        </authorList>
    </citation>
    <scope>NUCLEOTIDE SEQUENCE [LARGE SCALE GENOMIC DNA]</scope>
    <source>
        <strain evidence="1">V071</strain>
    </source>
</reference>
<dbReference type="EMBL" id="JBBHLL010000012">
    <property type="protein sequence ID" value="KAK7831804.1"/>
    <property type="molecule type" value="Genomic_DNA"/>
</dbReference>
<organism evidence="1 2">
    <name type="scientific">Myodes glareolus</name>
    <name type="common">Bank vole</name>
    <name type="synonym">Clethrionomys glareolus</name>
    <dbReference type="NCBI Taxonomy" id="447135"/>
    <lineage>
        <taxon>Eukaryota</taxon>
        <taxon>Metazoa</taxon>
        <taxon>Chordata</taxon>
        <taxon>Craniata</taxon>
        <taxon>Vertebrata</taxon>
        <taxon>Euteleostomi</taxon>
        <taxon>Mammalia</taxon>
        <taxon>Eutheria</taxon>
        <taxon>Euarchontoglires</taxon>
        <taxon>Glires</taxon>
        <taxon>Rodentia</taxon>
        <taxon>Myomorpha</taxon>
        <taxon>Muroidea</taxon>
        <taxon>Cricetidae</taxon>
        <taxon>Arvicolinae</taxon>
        <taxon>Myodes</taxon>
    </lineage>
</organism>
<dbReference type="Proteomes" id="UP001488838">
    <property type="component" value="Unassembled WGS sequence"/>
</dbReference>
<protein>
    <submittedName>
        <fullName evidence="1">Uncharacterized protein</fullName>
    </submittedName>
</protein>
<comment type="caution">
    <text evidence="1">The sequence shown here is derived from an EMBL/GenBank/DDBJ whole genome shotgun (WGS) entry which is preliminary data.</text>
</comment>
<evidence type="ECO:0000313" key="1">
    <source>
        <dbReference type="EMBL" id="KAK7831804.1"/>
    </source>
</evidence>
<name>A0AAW0JZ10_MYOGA</name>
<proteinExistence type="predicted"/>
<keyword evidence="2" id="KW-1185">Reference proteome</keyword>
<sequence>MAQFIRKLTEKTLALLNAALSFLQLSDGEEKSQVLIGGFQELTAKEAMLNGSVATEVSSANLRNELQQRMHDRRLRTGTHTRTKIPKLRLRKVRSIHVTQDVDCTQYWQKLALALRSSFSNSTLLFPSRGQLVDVGNLAQGFTLGTRHLYQMGHLTVPVTLLSK</sequence>
<gene>
    <name evidence="1" type="ORF">U0070_016434</name>
</gene>
<accession>A0AAW0JZ10</accession>
<evidence type="ECO:0000313" key="2">
    <source>
        <dbReference type="Proteomes" id="UP001488838"/>
    </source>
</evidence>
<dbReference type="AlphaFoldDB" id="A0AAW0JZ10"/>